<reference evidence="1 2" key="1">
    <citation type="submission" date="2016-12" db="EMBL/GenBank/DDBJ databases">
        <title>Characterization of two jumbo phages RP12 and RP31 infecting the phytopathogen Ralstonia solanacearum.</title>
        <authorList>
            <person name="Kawasaki T."/>
            <person name="Yoshikawa G."/>
            <person name="Ogata H."/>
            <person name="Yamada T."/>
        </authorList>
    </citation>
    <scope>NUCLEOTIDE SEQUENCE [LARGE SCALE GENOMIC DNA]</scope>
    <source>
        <strain evidence="1 2">RP12</strain>
    </source>
</reference>
<proteinExistence type="predicted"/>
<evidence type="ECO:0000313" key="2">
    <source>
        <dbReference type="Proteomes" id="UP000222831"/>
    </source>
</evidence>
<dbReference type="EMBL" id="AP017924">
    <property type="protein sequence ID" value="BAW19073.1"/>
    <property type="molecule type" value="Genomic_DNA"/>
</dbReference>
<dbReference type="GeneID" id="40074494"/>
<keyword evidence="2" id="KW-1185">Reference proteome</keyword>
<evidence type="ECO:0000313" key="1">
    <source>
        <dbReference type="EMBL" id="BAW19073.1"/>
    </source>
</evidence>
<sequence length="115" mass="13439">MKKLFAVLILAAISTQSFAMRNSMCEAKQDQREYDNCYNLAINGGMTRMKGNYSRIMSSSNVPQNEKDVIPKFHKKWLKEVEKQCGNDSVCFYDNLSDRNMEIERYMVKYNLTPM</sequence>
<dbReference type="KEGG" id="vg:40074494"/>
<dbReference type="RefSeq" id="YP_009598792.1">
    <property type="nucleotide sequence ID" value="NC_041911.1"/>
</dbReference>
<name>A0A1L7N0S8_9CAUD</name>
<dbReference type="Proteomes" id="UP000222831">
    <property type="component" value="Segment"/>
</dbReference>
<accession>A0A1L7N0S8</accession>
<organism evidence="1 2">
    <name type="scientific">Ralstonia phage RP12</name>
    <dbReference type="NCBI Taxonomy" id="1923889"/>
    <lineage>
        <taxon>Viruses</taxon>
        <taxon>Duplodnaviria</taxon>
        <taxon>Heunggongvirae</taxon>
        <taxon>Uroviricota</taxon>
        <taxon>Caudoviricetes</taxon>
        <taxon>Chimalliviridae</taxon>
        <taxon>Ripduovirus</taxon>
        <taxon>Ripduovirus RP12</taxon>
    </lineage>
</organism>
<protein>
    <submittedName>
        <fullName evidence="1">Uncharacterized protein</fullName>
    </submittedName>
</protein>